<feature type="domain" description="Surface lipoprotein assembly modifier C-terminal" evidence="2">
    <location>
        <begin position="164"/>
        <end position="426"/>
    </location>
</feature>
<dbReference type="RefSeq" id="WP_160607784.1">
    <property type="nucleotide sequence ID" value="NZ_WTYF01000004.1"/>
</dbReference>
<dbReference type="InterPro" id="IPR011990">
    <property type="entry name" value="TPR-like_helical_dom_sf"/>
</dbReference>
<evidence type="ECO:0000313" key="4">
    <source>
        <dbReference type="Proteomes" id="UP000444185"/>
    </source>
</evidence>
<dbReference type="Pfam" id="PF04575">
    <property type="entry name" value="SlipAM"/>
    <property type="match status" value="1"/>
</dbReference>
<evidence type="ECO:0000256" key="1">
    <source>
        <dbReference type="SAM" id="Coils"/>
    </source>
</evidence>
<evidence type="ECO:0000313" key="3">
    <source>
        <dbReference type="EMBL" id="MXO51208.1"/>
    </source>
</evidence>
<reference evidence="3 4" key="1">
    <citation type="submission" date="2019-12" db="EMBL/GenBank/DDBJ databases">
        <title>Genomic-based taxomic classification of the family Erythrobacteraceae.</title>
        <authorList>
            <person name="Xu L."/>
        </authorList>
    </citation>
    <scope>NUCLEOTIDE SEQUENCE [LARGE SCALE GENOMIC DNA]</scope>
    <source>
        <strain evidence="3 4">DSM 16225</strain>
    </source>
</reference>
<comment type="caution">
    <text evidence="3">The sequence shown here is derived from an EMBL/GenBank/DDBJ whole genome shotgun (WGS) entry which is preliminary data.</text>
</comment>
<dbReference type="InterPro" id="IPR007655">
    <property type="entry name" value="Slam_C"/>
</dbReference>
<sequence>MLEALVLALAAAPVPDQPVQGSGEDIEIAATSRELLAMATRAVLAQQEDLAITMLEALTKDPELAIRNEARFRLAMLAMRHRDWMRAGLYLRAILDEEPTAQRARVELARVQAELGDHEAARRSLREAQAGELPPNVARVVERFSAALRDRKPVGATLQLAIAPDSNVNRATRSDTLGTVIGDFDLDEDAQETSGIGLSVKTEAYYRLQLSSATSLLARAGFSGNFYRTSRFDDMVGFASLGPEFPFRRGRANLSLGARRRWFGGETYADALTANFDWQGAAGPRAQIRAGLGYARTDNRLNDSQDGDEFSAFASYERALSTRSGVSVTIGGMRQLAKDPAYSLASLQLSATGWREFGSTTLFASASYQHLEADERLAIYPERRREDFARVSLGITNRKIEWQGFSPLVRVAFEKNWSPIEVYSFDRWSGEFGVVRAF</sequence>
<dbReference type="AlphaFoldDB" id="A0A844Y269"/>
<gene>
    <name evidence="3" type="ORF">GRI42_07810</name>
</gene>
<feature type="coiled-coil region" evidence="1">
    <location>
        <begin position="101"/>
        <end position="128"/>
    </location>
</feature>
<keyword evidence="4" id="KW-1185">Reference proteome</keyword>
<dbReference type="Gene3D" id="1.25.40.10">
    <property type="entry name" value="Tetratricopeptide repeat domain"/>
    <property type="match status" value="1"/>
</dbReference>
<evidence type="ECO:0000259" key="2">
    <source>
        <dbReference type="Pfam" id="PF04575"/>
    </source>
</evidence>
<keyword evidence="1" id="KW-0175">Coiled coil</keyword>
<dbReference type="SUPFAM" id="SSF48452">
    <property type="entry name" value="TPR-like"/>
    <property type="match status" value="1"/>
</dbReference>
<organism evidence="3 4">
    <name type="scientific">Qipengyuania gaetbuli</name>
    <dbReference type="NCBI Taxonomy" id="266952"/>
    <lineage>
        <taxon>Bacteria</taxon>
        <taxon>Pseudomonadati</taxon>
        <taxon>Pseudomonadota</taxon>
        <taxon>Alphaproteobacteria</taxon>
        <taxon>Sphingomonadales</taxon>
        <taxon>Erythrobacteraceae</taxon>
        <taxon>Qipengyuania</taxon>
    </lineage>
</organism>
<accession>A0A844Y269</accession>
<protein>
    <submittedName>
        <fullName evidence="3">DUF560 domain-containing protein</fullName>
    </submittedName>
</protein>
<dbReference type="Proteomes" id="UP000444185">
    <property type="component" value="Unassembled WGS sequence"/>
</dbReference>
<proteinExistence type="predicted"/>
<dbReference type="EMBL" id="WTYF01000004">
    <property type="protein sequence ID" value="MXO51208.1"/>
    <property type="molecule type" value="Genomic_DNA"/>
</dbReference>
<name>A0A844Y269_9SPHN</name>
<dbReference type="OrthoDB" id="6116449at2"/>